<proteinExistence type="predicted"/>
<evidence type="ECO:0000313" key="3">
    <source>
        <dbReference type="Proteomes" id="UP000606786"/>
    </source>
</evidence>
<sequence>MADENILSSPRKLNSSIHRSRLRRKHKRLNATFTKTPEPPPDNATTFHKIKNTTCEEDLSCTLLVMYDSEEDDMEDECRVADNVLAKVKENYDPFAEQRLLVLADRLAAPSRRSHNFTATQGFQPCHNFLNQFTEICPEKIMQCIVRKKLKWKLLIRSYCKYALRLNRAPQTLLLILNKNRRK</sequence>
<organism evidence="2 3">
    <name type="scientific">Ceratitis capitata</name>
    <name type="common">Mediterranean fruit fly</name>
    <name type="synonym">Tephritis capitata</name>
    <dbReference type="NCBI Taxonomy" id="7213"/>
    <lineage>
        <taxon>Eukaryota</taxon>
        <taxon>Metazoa</taxon>
        <taxon>Ecdysozoa</taxon>
        <taxon>Arthropoda</taxon>
        <taxon>Hexapoda</taxon>
        <taxon>Insecta</taxon>
        <taxon>Pterygota</taxon>
        <taxon>Neoptera</taxon>
        <taxon>Endopterygota</taxon>
        <taxon>Diptera</taxon>
        <taxon>Brachycera</taxon>
        <taxon>Muscomorpha</taxon>
        <taxon>Tephritoidea</taxon>
        <taxon>Tephritidae</taxon>
        <taxon>Ceratitis</taxon>
        <taxon>Ceratitis</taxon>
    </lineage>
</organism>
<protein>
    <submittedName>
        <fullName evidence="2">(Mediterranean fruit fly) hypothetical protein</fullName>
    </submittedName>
</protein>
<dbReference type="Proteomes" id="UP000606786">
    <property type="component" value="Unassembled WGS sequence"/>
</dbReference>
<gene>
    <name evidence="2" type="ORF">CCAP1982_LOCUS23406</name>
</gene>
<comment type="caution">
    <text evidence="2">The sequence shown here is derived from an EMBL/GenBank/DDBJ whole genome shotgun (WGS) entry which is preliminary data.</text>
</comment>
<feature type="region of interest" description="Disordered" evidence="1">
    <location>
        <begin position="1"/>
        <end position="44"/>
    </location>
</feature>
<dbReference type="EMBL" id="CAJHJT010000056">
    <property type="protein sequence ID" value="CAD7015466.1"/>
    <property type="molecule type" value="Genomic_DNA"/>
</dbReference>
<feature type="compositionally biased region" description="Polar residues" evidence="1">
    <location>
        <begin position="1"/>
        <end position="15"/>
    </location>
</feature>
<name>A0A811VJ31_CERCA</name>
<dbReference type="OrthoDB" id="21095at2759"/>
<evidence type="ECO:0000313" key="2">
    <source>
        <dbReference type="EMBL" id="CAD7015466.1"/>
    </source>
</evidence>
<feature type="compositionally biased region" description="Basic residues" evidence="1">
    <location>
        <begin position="18"/>
        <end position="29"/>
    </location>
</feature>
<dbReference type="AlphaFoldDB" id="A0A811VJ31"/>
<accession>A0A811VJ31</accession>
<evidence type="ECO:0000256" key="1">
    <source>
        <dbReference type="SAM" id="MobiDB-lite"/>
    </source>
</evidence>
<keyword evidence="3" id="KW-1185">Reference proteome</keyword>
<reference evidence="2" key="1">
    <citation type="submission" date="2020-11" db="EMBL/GenBank/DDBJ databases">
        <authorList>
            <person name="Whitehead M."/>
        </authorList>
    </citation>
    <scope>NUCLEOTIDE SEQUENCE</scope>
    <source>
        <strain evidence="2">EGII</strain>
    </source>
</reference>